<evidence type="ECO:0008006" key="9">
    <source>
        <dbReference type="Google" id="ProtNLM"/>
    </source>
</evidence>
<evidence type="ECO:0000256" key="6">
    <source>
        <dbReference type="SAM" id="MobiDB-lite"/>
    </source>
</evidence>
<dbReference type="Pfam" id="PF00067">
    <property type="entry name" value="p450"/>
    <property type="match status" value="2"/>
</dbReference>
<dbReference type="GO" id="GO:0005975">
    <property type="term" value="P:carbohydrate metabolic process"/>
    <property type="evidence" value="ECO:0007669"/>
    <property type="project" value="InterPro"/>
</dbReference>
<dbReference type="InterPro" id="IPR008183">
    <property type="entry name" value="Aldose_1/G6P_1-epimerase"/>
</dbReference>
<keyword evidence="2 5" id="KW-0349">Heme</keyword>
<dbReference type="InterPro" id="IPR036396">
    <property type="entry name" value="Cyt_P450_sf"/>
</dbReference>
<dbReference type="GO" id="GO:0005506">
    <property type="term" value="F:iron ion binding"/>
    <property type="evidence" value="ECO:0007669"/>
    <property type="project" value="InterPro"/>
</dbReference>
<evidence type="ECO:0000256" key="2">
    <source>
        <dbReference type="ARBA" id="ARBA00022617"/>
    </source>
</evidence>
<keyword evidence="8" id="KW-1185">Reference proteome</keyword>
<dbReference type="InterPro" id="IPR017972">
    <property type="entry name" value="Cyt_P450_CS"/>
</dbReference>
<proteinExistence type="inferred from homology"/>
<dbReference type="AlphaFoldDB" id="A0A9P1H5Q6"/>
<dbReference type="Gene3D" id="1.10.630.10">
    <property type="entry name" value="Cytochrome P450"/>
    <property type="match status" value="2"/>
</dbReference>
<dbReference type="GO" id="GO:0004497">
    <property type="term" value="F:monooxygenase activity"/>
    <property type="evidence" value="ECO:0007669"/>
    <property type="project" value="UniProtKB-KW"/>
</dbReference>
<dbReference type="InterPro" id="IPR001128">
    <property type="entry name" value="Cyt_P450"/>
</dbReference>
<dbReference type="GO" id="GO:0016705">
    <property type="term" value="F:oxidoreductase activity, acting on paired donors, with incorporation or reduction of molecular oxygen"/>
    <property type="evidence" value="ECO:0007669"/>
    <property type="project" value="InterPro"/>
</dbReference>
<evidence type="ECO:0000256" key="4">
    <source>
        <dbReference type="ARBA" id="ARBA00023004"/>
    </source>
</evidence>
<dbReference type="InterPro" id="IPR014718">
    <property type="entry name" value="GH-type_carb-bd"/>
</dbReference>
<dbReference type="PANTHER" id="PTHR24305:SF227">
    <property type="entry name" value="P450, PUTATIVE (EUROFUNG)-RELATED"/>
    <property type="match status" value="1"/>
</dbReference>
<evidence type="ECO:0000256" key="5">
    <source>
        <dbReference type="RuleBase" id="RU000461"/>
    </source>
</evidence>
<dbReference type="PANTHER" id="PTHR24305">
    <property type="entry name" value="CYTOCHROME P450"/>
    <property type="match status" value="1"/>
</dbReference>
<comment type="similarity">
    <text evidence="5">Belongs to the cytochrome P450 family.</text>
</comment>
<dbReference type="InterPro" id="IPR050121">
    <property type="entry name" value="Cytochrome_P450_monoxygenase"/>
</dbReference>
<dbReference type="GO" id="GO:0030246">
    <property type="term" value="F:carbohydrate binding"/>
    <property type="evidence" value="ECO:0007669"/>
    <property type="project" value="InterPro"/>
</dbReference>
<dbReference type="SUPFAM" id="SSF48264">
    <property type="entry name" value="Cytochrome P450"/>
    <property type="match status" value="1"/>
</dbReference>
<keyword evidence="4 5" id="KW-0408">Iron</keyword>
<dbReference type="OrthoDB" id="274691at2759"/>
<dbReference type="GO" id="GO:0016853">
    <property type="term" value="F:isomerase activity"/>
    <property type="evidence" value="ECO:0007669"/>
    <property type="project" value="InterPro"/>
</dbReference>
<dbReference type="Pfam" id="PF01263">
    <property type="entry name" value="Aldose_epim"/>
    <property type="match status" value="1"/>
</dbReference>
<protein>
    <recommendedName>
        <fullName evidence="9">Cytochrome P450</fullName>
    </recommendedName>
</protein>
<evidence type="ECO:0000313" key="8">
    <source>
        <dbReference type="Proteomes" id="UP000838763"/>
    </source>
</evidence>
<accession>A0A9P1H5Q6</accession>
<dbReference type="Gene3D" id="2.70.98.10">
    <property type="match status" value="1"/>
</dbReference>
<organism evidence="7 8">
    <name type="scientific">Parascedosporium putredinis</name>
    <dbReference type="NCBI Taxonomy" id="1442378"/>
    <lineage>
        <taxon>Eukaryota</taxon>
        <taxon>Fungi</taxon>
        <taxon>Dikarya</taxon>
        <taxon>Ascomycota</taxon>
        <taxon>Pezizomycotina</taxon>
        <taxon>Sordariomycetes</taxon>
        <taxon>Hypocreomycetidae</taxon>
        <taxon>Microascales</taxon>
        <taxon>Microascaceae</taxon>
        <taxon>Parascedosporium</taxon>
    </lineage>
</organism>
<name>A0A9P1H5Q6_9PEZI</name>
<comment type="caution">
    <text evidence="7">The sequence shown here is derived from an EMBL/GenBank/DDBJ whole genome shotgun (WGS) entry which is preliminary data.</text>
</comment>
<dbReference type="PROSITE" id="PS00086">
    <property type="entry name" value="CYTOCHROME_P450"/>
    <property type="match status" value="1"/>
</dbReference>
<dbReference type="GO" id="GO:0020037">
    <property type="term" value="F:heme binding"/>
    <property type="evidence" value="ECO:0007669"/>
    <property type="project" value="InterPro"/>
</dbReference>
<evidence type="ECO:0000256" key="3">
    <source>
        <dbReference type="ARBA" id="ARBA00022723"/>
    </source>
</evidence>
<dbReference type="SUPFAM" id="SSF74650">
    <property type="entry name" value="Galactose mutarotase-like"/>
    <property type="match status" value="1"/>
</dbReference>
<keyword evidence="3 5" id="KW-0479">Metal-binding</keyword>
<feature type="region of interest" description="Disordered" evidence="6">
    <location>
        <begin position="450"/>
        <end position="471"/>
    </location>
</feature>
<reference evidence="7" key="1">
    <citation type="submission" date="2022-11" db="EMBL/GenBank/DDBJ databases">
        <authorList>
            <person name="Scott C."/>
            <person name="Bruce N."/>
        </authorList>
    </citation>
    <scope>NUCLEOTIDE SEQUENCE</scope>
</reference>
<evidence type="ECO:0000256" key="1">
    <source>
        <dbReference type="ARBA" id="ARBA00001971"/>
    </source>
</evidence>
<dbReference type="Proteomes" id="UP000838763">
    <property type="component" value="Unassembled WGS sequence"/>
</dbReference>
<gene>
    <name evidence="7" type="ORF">PPNO1_LOCUS5466</name>
</gene>
<comment type="cofactor">
    <cofactor evidence="1">
        <name>heme</name>
        <dbReference type="ChEBI" id="CHEBI:30413"/>
    </cofactor>
</comment>
<keyword evidence="5" id="KW-0560">Oxidoreductase</keyword>
<dbReference type="EMBL" id="CALLCH030000013">
    <property type="protein sequence ID" value="CAI4215789.1"/>
    <property type="molecule type" value="Genomic_DNA"/>
</dbReference>
<sequence>MNEVSFGSRSGLSLVESPTERVTGKGMQFANGEDHKAQRKYLMPAFSPIHVKKLLPIFWQETTKMIHGIEDEIRKSDSQDHSVFVTDWSIRAALDIIGLAGMGYEFNSLGNPHGEHRHLTKAVKIIEARKEKLACEETDEAQGTVGKDIITVALRSGMFSSENLVHHVMTSLVVGHLSTAITFDWVCFELGQRPEMQARLRKEIRTQWPGGLEQADVSTIETLPYLNANLWGDDAHVFNPERWIGQGRAGSGGASSNFAMLTFSAGPKNCIGHFQEQFTLHRQQWRRYAGIISGAGFDIDGVRYETSANGNGGTSTFNGGEKGWGRRVMDIASHSSNSITFVVFDRGWNGFPGTPGACITHTVTPYKWDIAIGLTPVRDSSPVSVSQQVFWNLDGFAAETNYTVAHHKLQLPYSGFRFAMDEDNIPTGDMKSNAQGSTFDFWSGERRIKDGQKAKPAASGNASPTGIDETF</sequence>
<dbReference type="InterPro" id="IPR011013">
    <property type="entry name" value="Gal_mutarotase_sf_dom"/>
</dbReference>
<keyword evidence="5" id="KW-0503">Monooxygenase</keyword>
<evidence type="ECO:0000313" key="7">
    <source>
        <dbReference type="EMBL" id="CAI4215789.1"/>
    </source>
</evidence>